<name>A0A1M3L3L1_9BACT</name>
<dbReference type="Pfam" id="PF01078">
    <property type="entry name" value="Mg_chelatase"/>
    <property type="match status" value="1"/>
</dbReference>
<dbReference type="NCBIfam" id="TIGR00368">
    <property type="entry name" value="YifB family Mg chelatase-like AAA ATPase"/>
    <property type="match status" value="1"/>
</dbReference>
<dbReference type="Proteomes" id="UP000184233">
    <property type="component" value="Unassembled WGS sequence"/>
</dbReference>
<dbReference type="STRING" id="1895771.BGO89_07965"/>
<dbReference type="SMART" id="SM00382">
    <property type="entry name" value="AAA"/>
    <property type="match status" value="1"/>
</dbReference>
<dbReference type="SUPFAM" id="SSF54211">
    <property type="entry name" value="Ribosomal protein S5 domain 2-like"/>
    <property type="match status" value="1"/>
</dbReference>
<dbReference type="Gene3D" id="3.30.230.10">
    <property type="match status" value="1"/>
</dbReference>
<dbReference type="InterPro" id="IPR027417">
    <property type="entry name" value="P-loop_NTPase"/>
</dbReference>
<evidence type="ECO:0000313" key="4">
    <source>
        <dbReference type="Proteomes" id="UP000184233"/>
    </source>
</evidence>
<dbReference type="InterPro" id="IPR014721">
    <property type="entry name" value="Ribsml_uS5_D2-typ_fold_subgr"/>
</dbReference>
<dbReference type="Gene3D" id="3.40.50.300">
    <property type="entry name" value="P-loop containing nucleotide triphosphate hydrolases"/>
    <property type="match status" value="1"/>
</dbReference>
<proteinExistence type="inferred from homology"/>
<dbReference type="CDD" id="cd00009">
    <property type="entry name" value="AAA"/>
    <property type="match status" value="1"/>
</dbReference>
<feature type="domain" description="AAA+ ATPase" evidence="2">
    <location>
        <begin position="214"/>
        <end position="398"/>
    </location>
</feature>
<evidence type="ECO:0000259" key="2">
    <source>
        <dbReference type="SMART" id="SM00382"/>
    </source>
</evidence>
<protein>
    <submittedName>
        <fullName evidence="3">Magnesium chelatase</fullName>
    </submittedName>
</protein>
<dbReference type="Pfam" id="PF13541">
    <property type="entry name" value="ChlI"/>
    <property type="match status" value="1"/>
</dbReference>
<dbReference type="Pfam" id="PF13335">
    <property type="entry name" value="Mg_chelatase_C"/>
    <property type="match status" value="1"/>
</dbReference>
<dbReference type="InterPro" id="IPR025158">
    <property type="entry name" value="Mg_chelat-rel_C"/>
</dbReference>
<reference evidence="3 4" key="1">
    <citation type="submission" date="2016-09" db="EMBL/GenBank/DDBJ databases">
        <title>Genome-resolved meta-omics ties microbial dynamics to process performance in biotechnology for thiocyanate degradation.</title>
        <authorList>
            <person name="Kantor R.S."/>
            <person name="Huddy R.J."/>
            <person name="Iyer R."/>
            <person name="Thomas B.C."/>
            <person name="Brown C.T."/>
            <person name="Anantharaman K."/>
            <person name="Tringe S."/>
            <person name="Hettich R.L."/>
            <person name="Harrison S.T."/>
            <person name="Banfield J.F."/>
        </authorList>
    </citation>
    <scope>NUCLEOTIDE SEQUENCE [LARGE SCALE GENOMIC DNA]</scope>
    <source>
        <strain evidence="3">59-99</strain>
    </source>
</reference>
<evidence type="ECO:0000313" key="3">
    <source>
        <dbReference type="EMBL" id="OJX59926.1"/>
    </source>
</evidence>
<dbReference type="AlphaFoldDB" id="A0A1M3L3L1"/>
<dbReference type="SUPFAM" id="SSF52540">
    <property type="entry name" value="P-loop containing nucleoside triphosphate hydrolases"/>
    <property type="match status" value="1"/>
</dbReference>
<evidence type="ECO:0000256" key="1">
    <source>
        <dbReference type="ARBA" id="ARBA00006354"/>
    </source>
</evidence>
<dbReference type="EMBL" id="MKVH01000008">
    <property type="protein sequence ID" value="OJX59926.1"/>
    <property type="molecule type" value="Genomic_DNA"/>
</dbReference>
<organism evidence="3 4">
    <name type="scientific">Candidatus Kapaibacterium thiocyanatum</name>
    <dbReference type="NCBI Taxonomy" id="1895771"/>
    <lineage>
        <taxon>Bacteria</taxon>
        <taxon>Pseudomonadati</taxon>
        <taxon>Candidatus Kapaibacteriota</taxon>
        <taxon>Candidatus Kapaibacteriia</taxon>
        <taxon>Candidatus Kapaibacteriales</taxon>
        <taxon>Candidatus Kapaibacteriaceae</taxon>
        <taxon>Candidatus Kapaibacterium</taxon>
    </lineage>
</organism>
<comment type="caution">
    <text evidence="3">The sequence shown here is derived from an EMBL/GenBank/DDBJ whole genome shotgun (WGS) entry which is preliminary data.</text>
</comment>
<dbReference type="InterPro" id="IPR004482">
    <property type="entry name" value="Mg_chelat-rel"/>
</dbReference>
<dbReference type="InterPro" id="IPR003593">
    <property type="entry name" value="AAA+_ATPase"/>
</dbReference>
<dbReference type="InterPro" id="IPR045006">
    <property type="entry name" value="CHLI-like"/>
</dbReference>
<dbReference type="GO" id="GO:0005524">
    <property type="term" value="F:ATP binding"/>
    <property type="evidence" value="ECO:0007669"/>
    <property type="project" value="InterPro"/>
</dbReference>
<gene>
    <name evidence="3" type="ORF">BGO89_07965</name>
</gene>
<accession>A0A1M3L3L1</accession>
<dbReference type="PANTHER" id="PTHR32039">
    <property type="entry name" value="MAGNESIUM-CHELATASE SUBUNIT CHLI"/>
    <property type="match status" value="1"/>
</dbReference>
<sequence length="514" mass="56127">MYARTISASVFGIDAFRIEVETHIDTGLPGFQIVGLPDSAVRESRERVMAAIKNSGYDIPARKIMVNLAPADVRKEGSAFDLPVAVGILAAYMKVVPKDLDGTVMLGELAFDGSLRTIHGVLPIALAMRGRRIRRMIVPVRNAGEAAIVDGVDVIPVSTLVEALEYLEGSRAIEPYHVDVDRMFETSPSVQMPDIHDVKGQEAVKRAMEVAAAGGHNMIMVGPPGAGKTMLAKRIATILPPLSLAEALETTKIHSVAGLLPSGTAMVTQRPFRAPHHTISDAALVGGGVGVVRAGEISLAHHGVLFLDEVPEFQRNVLEVLRQPLEDKYISIARSKMSVEYPANFMLVCSMNPCPCGQFGNAHQECTCSQHDIQRYMSRISGPLLDRIDIHVDVPAVRIHELAGTGQGETSAVIRGRVVHARRRQAARFERSPHLHKNADMSGKDVERYCRLDEESLNQLRTAMTRLGLSARAYDRILKVSRTIADLAGTDAIDVGHVREAIQYRSLDRPYWNG</sequence>
<dbReference type="PANTHER" id="PTHR32039:SF7">
    <property type="entry name" value="COMPETENCE PROTEIN COMM"/>
    <property type="match status" value="1"/>
</dbReference>
<dbReference type="InterPro" id="IPR000523">
    <property type="entry name" value="Mg_chelatse_chII-like_cat_dom"/>
</dbReference>
<comment type="similarity">
    <text evidence="1">Belongs to the Mg-chelatase subunits D/I family. ComM subfamily.</text>
</comment>
<dbReference type="InterPro" id="IPR020568">
    <property type="entry name" value="Ribosomal_Su5_D2-typ_SF"/>
</dbReference>